<evidence type="ECO:0000313" key="2">
    <source>
        <dbReference type="Proteomes" id="UP000716291"/>
    </source>
</evidence>
<dbReference type="EMBL" id="JAANQT010003028">
    <property type="protein sequence ID" value="KAG1301519.1"/>
    <property type="molecule type" value="Genomic_DNA"/>
</dbReference>
<comment type="caution">
    <text evidence="1">The sequence shown here is derived from an EMBL/GenBank/DDBJ whole genome shotgun (WGS) entry which is preliminary data.</text>
</comment>
<name>A0A9P6WYK8_RHIOR</name>
<sequence length="202" mass="22386">MLELFFHEKQYSFSGDIVSDPTPSINCLLYADDVVLIANPENLTSLLLKCEAHSYSLGYQWNPLKCVIVAPTSDVKTYQLYGTTIPKESSFSYLGIPIKPGGLIDYPAMIQHNINKASLTMNQLAAIGLNSKGFPPLLACRFYSQMVRAQLDYGLAISPLTTKFIHQLDTFQNQCIKKVFYSLTFITGSGNIAHFVATCSLP</sequence>
<gene>
    <name evidence="1" type="ORF">G6F64_011725</name>
</gene>
<keyword evidence="2" id="KW-1185">Reference proteome</keyword>
<evidence type="ECO:0008006" key="3">
    <source>
        <dbReference type="Google" id="ProtNLM"/>
    </source>
</evidence>
<dbReference type="AlphaFoldDB" id="A0A9P6WYK8"/>
<organism evidence="1 2">
    <name type="scientific">Rhizopus oryzae</name>
    <name type="common">Mucormycosis agent</name>
    <name type="synonym">Rhizopus arrhizus var. delemar</name>
    <dbReference type="NCBI Taxonomy" id="64495"/>
    <lineage>
        <taxon>Eukaryota</taxon>
        <taxon>Fungi</taxon>
        <taxon>Fungi incertae sedis</taxon>
        <taxon>Mucoromycota</taxon>
        <taxon>Mucoromycotina</taxon>
        <taxon>Mucoromycetes</taxon>
        <taxon>Mucorales</taxon>
        <taxon>Mucorineae</taxon>
        <taxon>Rhizopodaceae</taxon>
        <taxon>Rhizopus</taxon>
    </lineage>
</organism>
<protein>
    <recommendedName>
        <fullName evidence="3">Reverse transcriptase domain-containing protein</fullName>
    </recommendedName>
</protein>
<dbReference type="OrthoDB" id="5514950at2759"/>
<dbReference type="SUPFAM" id="SSF56672">
    <property type="entry name" value="DNA/RNA polymerases"/>
    <property type="match status" value="1"/>
</dbReference>
<evidence type="ECO:0000313" key="1">
    <source>
        <dbReference type="EMBL" id="KAG1301519.1"/>
    </source>
</evidence>
<proteinExistence type="predicted"/>
<accession>A0A9P6WYK8</accession>
<dbReference type="InterPro" id="IPR043502">
    <property type="entry name" value="DNA/RNA_pol_sf"/>
</dbReference>
<dbReference type="Proteomes" id="UP000716291">
    <property type="component" value="Unassembled WGS sequence"/>
</dbReference>
<reference evidence="1" key="1">
    <citation type="journal article" date="2020" name="Microb. Genom.">
        <title>Genetic diversity of clinical and environmental Mucorales isolates obtained from an investigation of mucormycosis cases among solid organ transplant recipients.</title>
        <authorList>
            <person name="Nguyen M.H."/>
            <person name="Kaul D."/>
            <person name="Muto C."/>
            <person name="Cheng S.J."/>
            <person name="Richter R.A."/>
            <person name="Bruno V.M."/>
            <person name="Liu G."/>
            <person name="Beyhan S."/>
            <person name="Sundermann A.J."/>
            <person name="Mounaud S."/>
            <person name="Pasculle A.W."/>
            <person name="Nierman W.C."/>
            <person name="Driscoll E."/>
            <person name="Cumbie R."/>
            <person name="Clancy C.J."/>
            <person name="Dupont C.L."/>
        </authorList>
    </citation>
    <scope>NUCLEOTIDE SEQUENCE</scope>
    <source>
        <strain evidence="1">GL11</strain>
    </source>
</reference>